<evidence type="ECO:0000256" key="6">
    <source>
        <dbReference type="ARBA" id="ARBA00022490"/>
    </source>
</evidence>
<protein>
    <recommendedName>
        <fullName evidence="5">Putative nuclease HARBI1</fullName>
    </recommendedName>
    <alternativeName>
        <fullName evidence="11">Harbinger transposase-derived nuclease</fullName>
    </alternativeName>
</protein>
<dbReference type="InterPro" id="IPR026103">
    <property type="entry name" value="HARBI1_animal"/>
</dbReference>
<comment type="subcellular location">
    <subcellularLocation>
        <location evidence="3">Cytoplasm</location>
    </subcellularLocation>
    <subcellularLocation>
        <location evidence="2">Nucleus</location>
    </subcellularLocation>
</comment>
<comment type="cofactor">
    <cofactor evidence="1">
        <name>a divalent metal cation</name>
        <dbReference type="ChEBI" id="CHEBI:60240"/>
    </cofactor>
</comment>
<dbReference type="Pfam" id="PF13359">
    <property type="entry name" value="DDE_Tnp_4"/>
    <property type="match status" value="1"/>
</dbReference>
<sequence length="326" mass="37562">MLRFELFSILEDEHSHNSRVTNERINYNLDISAVENFRLTRSQIEKILLKTGAHLQYTSNGGQYHGIAKMHGVHKSTVCRVIYRVANIVINEFMDVTIRWPEFEENQNIATQFFNIGGFPQVAGCIDGTMIDTDAPNVNEEQFVNRHGNHAINAMMVCGPNFQIYAVNCNWPGSVHDARVLRNSNLFGRFENGFRPFPNAVILGDSAYPLLNWLIPPLRNNPTSPQEQLFNRAHKKTRRIIENCFGILKEKFPCLNHLRLQPEKAAKIIIMCCTFHNICRMDAQNDVDYDEEIMNGANENEKEQSFQNTESLNNSERLQSLLNWFN</sequence>
<comment type="similarity">
    <text evidence="4">Belongs to the HARBI1 family.</text>
</comment>
<evidence type="ECO:0000256" key="11">
    <source>
        <dbReference type="ARBA" id="ARBA00030126"/>
    </source>
</evidence>
<accession>A0ABM3IYA7</accession>
<evidence type="ECO:0000256" key="4">
    <source>
        <dbReference type="ARBA" id="ARBA00006958"/>
    </source>
</evidence>
<keyword evidence="6" id="KW-0963">Cytoplasm</keyword>
<reference evidence="15" key="2">
    <citation type="submission" date="2025-08" db="UniProtKB">
        <authorList>
            <consortium name="RefSeq"/>
        </authorList>
    </citation>
    <scope>IDENTIFICATION</scope>
    <source>
        <tissue evidence="15">Adult</tissue>
    </source>
</reference>
<evidence type="ECO:0000256" key="7">
    <source>
        <dbReference type="ARBA" id="ARBA00022722"/>
    </source>
</evidence>
<keyword evidence="14" id="KW-1185">Reference proteome</keyword>
<evidence type="ECO:0000256" key="12">
    <source>
        <dbReference type="ARBA" id="ARBA00045850"/>
    </source>
</evidence>
<evidence type="ECO:0000256" key="1">
    <source>
        <dbReference type="ARBA" id="ARBA00001968"/>
    </source>
</evidence>
<dbReference type="PANTHER" id="PTHR22930:SF85">
    <property type="entry name" value="GH03217P-RELATED"/>
    <property type="match status" value="1"/>
</dbReference>
<keyword evidence="9" id="KW-0378">Hydrolase</keyword>
<evidence type="ECO:0000256" key="10">
    <source>
        <dbReference type="ARBA" id="ARBA00023242"/>
    </source>
</evidence>
<dbReference type="PANTHER" id="PTHR22930">
    <property type="match status" value="1"/>
</dbReference>
<feature type="domain" description="DDE Tnp4" evidence="13">
    <location>
        <begin position="126"/>
        <end position="277"/>
    </location>
</feature>
<evidence type="ECO:0000256" key="3">
    <source>
        <dbReference type="ARBA" id="ARBA00004496"/>
    </source>
</evidence>
<evidence type="ECO:0000259" key="13">
    <source>
        <dbReference type="Pfam" id="PF13359"/>
    </source>
</evidence>
<evidence type="ECO:0000256" key="5">
    <source>
        <dbReference type="ARBA" id="ARBA00015519"/>
    </source>
</evidence>
<keyword evidence="10" id="KW-0539">Nucleus</keyword>
<organism evidence="14 15">
    <name type="scientific">Bactrocera dorsalis</name>
    <name type="common">Oriental fruit fly</name>
    <name type="synonym">Dacus dorsalis</name>
    <dbReference type="NCBI Taxonomy" id="27457"/>
    <lineage>
        <taxon>Eukaryota</taxon>
        <taxon>Metazoa</taxon>
        <taxon>Ecdysozoa</taxon>
        <taxon>Arthropoda</taxon>
        <taxon>Hexapoda</taxon>
        <taxon>Insecta</taxon>
        <taxon>Pterygota</taxon>
        <taxon>Neoptera</taxon>
        <taxon>Endopterygota</taxon>
        <taxon>Diptera</taxon>
        <taxon>Brachycera</taxon>
        <taxon>Muscomorpha</taxon>
        <taxon>Tephritoidea</taxon>
        <taxon>Tephritidae</taxon>
        <taxon>Bactrocera</taxon>
        <taxon>Bactrocera</taxon>
    </lineage>
</organism>
<dbReference type="Proteomes" id="UP001652620">
    <property type="component" value="Chromosome 1"/>
</dbReference>
<evidence type="ECO:0000313" key="14">
    <source>
        <dbReference type="Proteomes" id="UP001652620"/>
    </source>
</evidence>
<comment type="function">
    <text evidence="12">Transposase-derived protein that may have nuclease activity. Does not have transposase activity.</text>
</comment>
<evidence type="ECO:0000256" key="9">
    <source>
        <dbReference type="ARBA" id="ARBA00022801"/>
    </source>
</evidence>
<proteinExistence type="inferred from homology"/>
<dbReference type="InterPro" id="IPR045249">
    <property type="entry name" value="HARBI1-like"/>
</dbReference>
<dbReference type="RefSeq" id="XP_049301959.1">
    <property type="nucleotide sequence ID" value="XM_049446002.1"/>
</dbReference>
<gene>
    <name evidence="15" type="primary">LOC125775417</name>
</gene>
<keyword evidence="8" id="KW-0479">Metal-binding</keyword>
<evidence type="ECO:0000256" key="8">
    <source>
        <dbReference type="ARBA" id="ARBA00022723"/>
    </source>
</evidence>
<name>A0ABM3IYA7_BACDO</name>
<evidence type="ECO:0000256" key="2">
    <source>
        <dbReference type="ARBA" id="ARBA00004123"/>
    </source>
</evidence>
<keyword evidence="7" id="KW-0540">Nuclease</keyword>
<evidence type="ECO:0000313" key="15">
    <source>
        <dbReference type="RefSeq" id="XP_049301959.1"/>
    </source>
</evidence>
<reference evidence="14" key="1">
    <citation type="submission" date="2025-05" db="UniProtKB">
        <authorList>
            <consortium name="RefSeq"/>
        </authorList>
    </citation>
    <scope>NUCLEOTIDE SEQUENCE [LARGE SCALE GENOMIC DNA]</scope>
</reference>
<dbReference type="PRINTS" id="PR02086">
    <property type="entry name" value="PUTNUCHARBI1"/>
</dbReference>
<dbReference type="GeneID" id="125775417"/>
<dbReference type="InterPro" id="IPR027806">
    <property type="entry name" value="HARBI1_dom"/>
</dbReference>